<evidence type="ECO:0000256" key="9">
    <source>
        <dbReference type="SAM" id="MobiDB-lite"/>
    </source>
</evidence>
<keyword evidence="6 10" id="KW-1133">Transmembrane helix</keyword>
<dbReference type="Pfam" id="PF00005">
    <property type="entry name" value="ABC_tran"/>
    <property type="match status" value="2"/>
</dbReference>
<keyword evidence="7 10" id="KW-0472">Membrane</keyword>
<feature type="transmembrane region" description="Helical" evidence="10">
    <location>
        <begin position="559"/>
        <end position="576"/>
    </location>
</feature>
<evidence type="ECO:0000256" key="6">
    <source>
        <dbReference type="ARBA" id="ARBA00022989"/>
    </source>
</evidence>
<dbReference type="Gene3D" id="3.40.50.300">
    <property type="entry name" value="P-loop containing nucleotide triphosphate hydrolases"/>
    <property type="match status" value="2"/>
</dbReference>
<comment type="subcellular location">
    <subcellularLocation>
        <location evidence="1">Membrane</location>
        <topology evidence="1">Multi-pass membrane protein</topology>
    </subcellularLocation>
</comment>
<keyword evidence="2" id="KW-0813">Transport</keyword>
<feature type="transmembrane region" description="Helical" evidence="10">
    <location>
        <begin position="370"/>
        <end position="398"/>
    </location>
</feature>
<protein>
    <submittedName>
        <fullName evidence="13">Uu.00g014970.m01.CDS01</fullName>
    </submittedName>
</protein>
<feature type="transmembrane region" description="Helical" evidence="10">
    <location>
        <begin position="447"/>
        <end position="464"/>
    </location>
</feature>
<comment type="caution">
    <text evidence="13">The sequence shown here is derived from an EMBL/GenBank/DDBJ whole genome shotgun (WGS) entry which is preliminary data.</text>
</comment>
<dbReference type="InterPro" id="IPR003593">
    <property type="entry name" value="AAA+_ATPase"/>
</dbReference>
<dbReference type="GO" id="GO:0005524">
    <property type="term" value="F:ATP binding"/>
    <property type="evidence" value="ECO:0007669"/>
    <property type="project" value="UniProtKB-KW"/>
</dbReference>
<feature type="transmembrane region" description="Helical" evidence="10">
    <location>
        <begin position="333"/>
        <end position="358"/>
    </location>
</feature>
<evidence type="ECO:0000256" key="5">
    <source>
        <dbReference type="ARBA" id="ARBA00022840"/>
    </source>
</evidence>
<dbReference type="InterPro" id="IPR027417">
    <property type="entry name" value="P-loop_NTPase"/>
</dbReference>
<dbReference type="PANTHER" id="PTHR24223:SF464">
    <property type="entry name" value="ABC-TYPE TRANSPORTER CICA"/>
    <property type="match status" value="1"/>
</dbReference>
<name>A0AAI8VZN1_9PEZI</name>
<evidence type="ECO:0000256" key="2">
    <source>
        <dbReference type="ARBA" id="ARBA00022448"/>
    </source>
</evidence>
<evidence type="ECO:0000256" key="8">
    <source>
        <dbReference type="ARBA" id="ARBA00023180"/>
    </source>
</evidence>
<feature type="domain" description="ABC transporter" evidence="11">
    <location>
        <begin position="34"/>
        <end position="245"/>
    </location>
</feature>
<dbReference type="CDD" id="cd03244">
    <property type="entry name" value="ABCC_MRP_domain2"/>
    <property type="match status" value="1"/>
</dbReference>
<evidence type="ECO:0000259" key="11">
    <source>
        <dbReference type="PROSITE" id="PS50893"/>
    </source>
</evidence>
<sequence length="926" mass="102786">MEDYPCQPSLGPAVEVRHATFTWDHGSTESAEPTDEGSIAYSLPASEKQKATFTLQDINLSIRRGELLAVIGSIGSGKTSLLSALGWRYAQDIGRRALGRVTGHLPPAPLDSEYDGARKHHACSLTRDLDILSHGDATVVGEGGAVLSGGQKQRISLARAMYSRADVVLLDDPLSAVDANVGRTILDNAICGQMSFRTRVLATRRLHMLHRCDHILWLEEGRVRAIDTHANLMAHEPEFARMVEESRGSEKVAEPQLGPGTPESKRRSAVANRRSAIDDRKSAIDNRNSWFVPDWMHTEGEQEDKLMQDEDQETRSVSWNVYGSFVTSSKNGFLVAMCLPLLVLAQGCVVMTSLWLAWWSQQKFALSRAVYIGIYASLATGQFVFLYLFSLSVATCCVRSSRNMMNKAIGRVLRAPISFFDTTPLGRLLNRFSNDVETMDLSLPEALRLYLNSLSGILAIFALVTVYFHWAAIAVGVLLGILLILAQYYRTSAREIKRHESVFRSGAFSRFVEGLSGVSTIRAFGMHAGFSSTMCDSVDDMNSAYFLTFVNQRWLSLRLDLLSSLLMVVLGILVLVDRQSQNPAISGLVLSLTLNAVQLLQVVIREWADVENAMNSMERLYAYANSVPQETDISNELTPAEPAPEYWPSDGDLNFSNVRMRYRPGLPEALQGIDMNIHGGERVAIVGRTGAGKSSIVNVLFRMSELSAGCISIDGQDISQLRLEDLRTMLSIIPQETTLFSGTVRTNLDPFDTYSDPQLWDAIRTAGLQGVLHLSDVVDDEGANLSLGQKQLLALARVLVRRTRIVVCDEATAALDTETDERIQRTMRTAFRDKTVLYIAHRLRTVLAYDRICVMDRGRVAEFGTPLELFGKKGSIFRDMCIRDGISGGHIYASMKSTGKEPVRTFQQPFGEPFEQSFEQFFAQWV</sequence>
<feature type="domain" description="ABC transmembrane type-1" evidence="12">
    <location>
        <begin position="341"/>
        <end position="612"/>
    </location>
</feature>
<reference evidence="13" key="1">
    <citation type="submission" date="2023-10" db="EMBL/GenBank/DDBJ databases">
        <authorList>
            <person name="Hackl T."/>
        </authorList>
    </citation>
    <scope>NUCLEOTIDE SEQUENCE</scope>
</reference>
<feature type="region of interest" description="Disordered" evidence="9">
    <location>
        <begin position="245"/>
        <end position="276"/>
    </location>
</feature>
<evidence type="ECO:0000313" key="13">
    <source>
        <dbReference type="EMBL" id="CAJ2513378.1"/>
    </source>
</evidence>
<dbReference type="InterPro" id="IPR050173">
    <property type="entry name" value="ABC_transporter_C-like"/>
</dbReference>
<evidence type="ECO:0000256" key="3">
    <source>
        <dbReference type="ARBA" id="ARBA00022692"/>
    </source>
</evidence>
<dbReference type="SUPFAM" id="SSF52540">
    <property type="entry name" value="P-loop containing nucleoside triphosphate hydrolases"/>
    <property type="match status" value="2"/>
</dbReference>
<proteinExistence type="predicted"/>
<gene>
    <name evidence="13" type="ORF">KHLLAP_LOCUS13846</name>
</gene>
<evidence type="ECO:0000256" key="1">
    <source>
        <dbReference type="ARBA" id="ARBA00004141"/>
    </source>
</evidence>
<dbReference type="GO" id="GO:0140359">
    <property type="term" value="F:ABC-type transporter activity"/>
    <property type="evidence" value="ECO:0007669"/>
    <property type="project" value="InterPro"/>
</dbReference>
<dbReference type="PROSITE" id="PS00211">
    <property type="entry name" value="ABC_TRANSPORTER_1"/>
    <property type="match status" value="2"/>
</dbReference>
<dbReference type="Pfam" id="PF00664">
    <property type="entry name" value="ABC_membrane"/>
    <property type="match status" value="1"/>
</dbReference>
<evidence type="ECO:0000313" key="14">
    <source>
        <dbReference type="Proteomes" id="UP001295740"/>
    </source>
</evidence>
<dbReference type="InterPro" id="IPR003439">
    <property type="entry name" value="ABC_transporter-like_ATP-bd"/>
</dbReference>
<evidence type="ECO:0000256" key="4">
    <source>
        <dbReference type="ARBA" id="ARBA00022741"/>
    </source>
</evidence>
<dbReference type="SUPFAM" id="SSF90123">
    <property type="entry name" value="ABC transporter transmembrane region"/>
    <property type="match status" value="1"/>
</dbReference>
<keyword evidence="4" id="KW-0547">Nucleotide-binding</keyword>
<dbReference type="InterPro" id="IPR036640">
    <property type="entry name" value="ABC1_TM_sf"/>
</dbReference>
<keyword evidence="3 10" id="KW-0812">Transmembrane</keyword>
<keyword evidence="8" id="KW-0325">Glycoprotein</keyword>
<dbReference type="SMART" id="SM00382">
    <property type="entry name" value="AAA"/>
    <property type="match status" value="2"/>
</dbReference>
<dbReference type="GO" id="GO:0016887">
    <property type="term" value="F:ATP hydrolysis activity"/>
    <property type="evidence" value="ECO:0007669"/>
    <property type="project" value="InterPro"/>
</dbReference>
<dbReference type="PROSITE" id="PS50893">
    <property type="entry name" value="ABC_TRANSPORTER_2"/>
    <property type="match status" value="2"/>
</dbReference>
<dbReference type="Proteomes" id="UP001295740">
    <property type="component" value="Unassembled WGS sequence"/>
</dbReference>
<evidence type="ECO:0000259" key="12">
    <source>
        <dbReference type="PROSITE" id="PS50929"/>
    </source>
</evidence>
<feature type="domain" description="ABC transporter" evidence="11">
    <location>
        <begin position="653"/>
        <end position="882"/>
    </location>
</feature>
<dbReference type="FunFam" id="3.40.50.300:FF:000630">
    <property type="entry name" value="ATP-binding cassette (ABC) transporter, putative"/>
    <property type="match status" value="1"/>
</dbReference>
<dbReference type="PROSITE" id="PS50929">
    <property type="entry name" value="ABC_TM1F"/>
    <property type="match status" value="1"/>
</dbReference>
<dbReference type="CDD" id="cd18606">
    <property type="entry name" value="ABC_6TM_YOR1_D2_like"/>
    <property type="match status" value="1"/>
</dbReference>
<dbReference type="FunFam" id="1.20.1560.10:FF:000010">
    <property type="entry name" value="Multidrug resistance-associated ABC transporter"/>
    <property type="match status" value="1"/>
</dbReference>
<dbReference type="GO" id="GO:0016020">
    <property type="term" value="C:membrane"/>
    <property type="evidence" value="ECO:0007669"/>
    <property type="project" value="UniProtKB-SubCell"/>
</dbReference>
<evidence type="ECO:0000256" key="10">
    <source>
        <dbReference type="SAM" id="Phobius"/>
    </source>
</evidence>
<evidence type="ECO:0000256" key="7">
    <source>
        <dbReference type="ARBA" id="ARBA00023136"/>
    </source>
</evidence>
<dbReference type="Gene3D" id="1.20.1560.10">
    <property type="entry name" value="ABC transporter type 1, transmembrane domain"/>
    <property type="match status" value="1"/>
</dbReference>
<dbReference type="PANTHER" id="PTHR24223">
    <property type="entry name" value="ATP-BINDING CASSETTE SUB-FAMILY C"/>
    <property type="match status" value="1"/>
</dbReference>
<dbReference type="InterPro" id="IPR011527">
    <property type="entry name" value="ABC1_TM_dom"/>
</dbReference>
<accession>A0AAI8VZN1</accession>
<keyword evidence="5" id="KW-0067">ATP-binding</keyword>
<dbReference type="EMBL" id="CAUWAG010000020">
    <property type="protein sequence ID" value="CAJ2513378.1"/>
    <property type="molecule type" value="Genomic_DNA"/>
</dbReference>
<dbReference type="AlphaFoldDB" id="A0AAI8VZN1"/>
<keyword evidence="14" id="KW-1185">Reference proteome</keyword>
<feature type="transmembrane region" description="Helical" evidence="10">
    <location>
        <begin position="470"/>
        <end position="489"/>
    </location>
</feature>
<organism evidence="13 14">
    <name type="scientific">Anthostomella pinea</name>
    <dbReference type="NCBI Taxonomy" id="933095"/>
    <lineage>
        <taxon>Eukaryota</taxon>
        <taxon>Fungi</taxon>
        <taxon>Dikarya</taxon>
        <taxon>Ascomycota</taxon>
        <taxon>Pezizomycotina</taxon>
        <taxon>Sordariomycetes</taxon>
        <taxon>Xylariomycetidae</taxon>
        <taxon>Xylariales</taxon>
        <taxon>Xylariaceae</taxon>
        <taxon>Anthostomella</taxon>
    </lineage>
</organism>
<dbReference type="InterPro" id="IPR017871">
    <property type="entry name" value="ABC_transporter-like_CS"/>
</dbReference>